<dbReference type="InterPro" id="IPR039657">
    <property type="entry name" value="Dimethylallyltransferase"/>
</dbReference>
<dbReference type="PANTHER" id="PTHR11088">
    <property type="entry name" value="TRNA DIMETHYLALLYLTRANSFERASE"/>
    <property type="match status" value="1"/>
</dbReference>
<dbReference type="SUPFAM" id="SSF52540">
    <property type="entry name" value="P-loop containing nucleoside triphosphate hydrolases"/>
    <property type="match status" value="1"/>
</dbReference>
<proteinExistence type="inferred from homology"/>
<keyword evidence="3" id="KW-0547">Nucleotide-binding</keyword>
<reference evidence="5" key="1">
    <citation type="submission" date="2018-05" db="EMBL/GenBank/DDBJ databases">
        <authorList>
            <person name="Lanie J.A."/>
            <person name="Ng W.-L."/>
            <person name="Kazmierczak K.M."/>
            <person name="Andrzejewski T.M."/>
            <person name="Davidsen T.M."/>
            <person name="Wayne K.J."/>
            <person name="Tettelin H."/>
            <person name="Glass J.I."/>
            <person name="Rusch D."/>
            <person name="Podicherti R."/>
            <person name="Tsui H.-C.T."/>
            <person name="Winkler M.E."/>
        </authorList>
    </citation>
    <scope>NUCLEOTIDE SEQUENCE</scope>
</reference>
<dbReference type="AlphaFoldDB" id="A0A383DAJ2"/>
<dbReference type="GO" id="GO:0006400">
    <property type="term" value="P:tRNA modification"/>
    <property type="evidence" value="ECO:0007669"/>
    <property type="project" value="TreeGrafter"/>
</dbReference>
<dbReference type="EMBL" id="UINC01215690">
    <property type="protein sequence ID" value="SVE41502.1"/>
    <property type="molecule type" value="Genomic_DNA"/>
</dbReference>
<dbReference type="PANTHER" id="PTHR11088:SF60">
    <property type="entry name" value="TRNA DIMETHYLALLYLTRANSFERASE"/>
    <property type="match status" value="1"/>
</dbReference>
<protein>
    <recommendedName>
        <fullName evidence="6">tRNA (Adenosine(37)-N6)-dimethylallyltransferase MiaA</fullName>
    </recommendedName>
</protein>
<evidence type="ECO:0008006" key="6">
    <source>
        <dbReference type="Google" id="ProtNLM"/>
    </source>
</evidence>
<keyword evidence="4" id="KW-0067">ATP-binding</keyword>
<dbReference type="InterPro" id="IPR027417">
    <property type="entry name" value="P-loop_NTPase"/>
</dbReference>
<organism evidence="5">
    <name type="scientific">marine metagenome</name>
    <dbReference type="NCBI Taxonomy" id="408172"/>
    <lineage>
        <taxon>unclassified sequences</taxon>
        <taxon>metagenomes</taxon>
        <taxon>ecological metagenomes</taxon>
    </lineage>
</organism>
<accession>A0A383DAJ2</accession>
<feature type="non-terminal residue" evidence="5">
    <location>
        <position position="73"/>
    </location>
</feature>
<evidence type="ECO:0000256" key="1">
    <source>
        <dbReference type="ARBA" id="ARBA00005842"/>
    </source>
</evidence>
<dbReference type="GO" id="GO:0052381">
    <property type="term" value="F:tRNA dimethylallyltransferase activity"/>
    <property type="evidence" value="ECO:0007669"/>
    <property type="project" value="TreeGrafter"/>
</dbReference>
<dbReference type="Pfam" id="PF01715">
    <property type="entry name" value="IPPT"/>
    <property type="match status" value="1"/>
</dbReference>
<keyword evidence="2" id="KW-0808">Transferase</keyword>
<sequence length="73" mass="8092">MKKILTIIGPTAVGKTDLTVRIAENLNGEIIGLDSRQIYKYMNIGTAQPTNDDMKSIKHHLIGCKEPWEPISA</sequence>
<evidence type="ECO:0000256" key="4">
    <source>
        <dbReference type="ARBA" id="ARBA00022840"/>
    </source>
</evidence>
<evidence type="ECO:0000256" key="3">
    <source>
        <dbReference type="ARBA" id="ARBA00022741"/>
    </source>
</evidence>
<dbReference type="Gene3D" id="3.40.50.300">
    <property type="entry name" value="P-loop containing nucleotide triphosphate hydrolases"/>
    <property type="match status" value="1"/>
</dbReference>
<gene>
    <name evidence="5" type="ORF">METZ01_LOCUS494356</name>
</gene>
<evidence type="ECO:0000256" key="2">
    <source>
        <dbReference type="ARBA" id="ARBA00022679"/>
    </source>
</evidence>
<name>A0A383DAJ2_9ZZZZ</name>
<evidence type="ECO:0000313" key="5">
    <source>
        <dbReference type="EMBL" id="SVE41502.1"/>
    </source>
</evidence>
<dbReference type="GO" id="GO:0005524">
    <property type="term" value="F:ATP binding"/>
    <property type="evidence" value="ECO:0007669"/>
    <property type="project" value="UniProtKB-KW"/>
</dbReference>
<comment type="similarity">
    <text evidence="1">Belongs to the IPP transferase family.</text>
</comment>